<dbReference type="EMBL" id="VSRR010011225">
    <property type="protein sequence ID" value="MPC52887.1"/>
    <property type="molecule type" value="Genomic_DNA"/>
</dbReference>
<dbReference type="InterPro" id="IPR018202">
    <property type="entry name" value="Ser_caboxypep_ser_AS"/>
</dbReference>
<comment type="caution">
    <text evidence="11">The sequence shown here is derived from an EMBL/GenBank/DDBJ whole genome shotgun (WGS) entry which is preliminary data.</text>
</comment>
<comment type="function">
    <text evidence="9">May be involved in vascular wall and kidney homeostasis.</text>
</comment>
<keyword evidence="4 10" id="KW-0121">Carboxypeptidase</keyword>
<evidence type="ECO:0000313" key="12">
    <source>
        <dbReference type="Proteomes" id="UP000324222"/>
    </source>
</evidence>
<dbReference type="GO" id="GO:0005576">
    <property type="term" value="C:extracellular region"/>
    <property type="evidence" value="ECO:0007669"/>
    <property type="project" value="UniProtKB-SubCell"/>
</dbReference>
<dbReference type="InterPro" id="IPR029058">
    <property type="entry name" value="AB_hydrolase_fold"/>
</dbReference>
<proteinExistence type="inferred from homology"/>
<keyword evidence="8" id="KW-0325">Glycoprotein</keyword>
<sequence>MYHTDLPGNHTEHPLIMWLQGGPGASGVGYGNFEELGPFDINGNAREHAWTKKANLLFVDNPVGTGYSYVEDISLLTTNNAIIASDLVAVIKSVFTQYTDMQIMPFYVFAESYGGKMTVDFALEFEKAIKNGEVVSDFRGVALGDSWISPMDSVNTWGTFLYQMGIVNRNGLEAIDSAAAEAQAAVDAGRWIEATNKWSYAEYVVMEYGNNVNFYNVLAKNDIYRLKKDTNATELSFMSSHLLRRLMEYIPFFPSRREVGRLYENHVEHLTRDALGDYMNGPQADEWGIPEHVKWGSQGGLVFDALAGDFMKPVIESVVKLLTETDLEVVVFTGNLDLICDTPGTYRWIENMEWSGKPEFMAASNQPITIPIYTATAATIQKAKRFSLYTIMNSGHMVRCLPGYDYSMTVHI</sequence>
<dbReference type="OrthoDB" id="443318at2759"/>
<dbReference type="Pfam" id="PF00450">
    <property type="entry name" value="Peptidase_S10"/>
    <property type="match status" value="1"/>
</dbReference>
<keyword evidence="3" id="KW-0964">Secreted</keyword>
<keyword evidence="7 10" id="KW-0378">Hydrolase</keyword>
<keyword evidence="6" id="KW-0732">Signal</keyword>
<evidence type="ECO:0000256" key="1">
    <source>
        <dbReference type="ARBA" id="ARBA00004613"/>
    </source>
</evidence>
<dbReference type="InterPro" id="IPR001563">
    <property type="entry name" value="Peptidase_S10"/>
</dbReference>
<evidence type="ECO:0000256" key="6">
    <source>
        <dbReference type="ARBA" id="ARBA00022729"/>
    </source>
</evidence>
<gene>
    <name evidence="11" type="primary">SCPEP1</name>
    <name evidence="11" type="ORF">E2C01_046768</name>
</gene>
<dbReference type="GO" id="GO:0004185">
    <property type="term" value="F:serine-type carboxypeptidase activity"/>
    <property type="evidence" value="ECO:0007669"/>
    <property type="project" value="UniProtKB-UniRule"/>
</dbReference>
<dbReference type="EC" id="3.4.16.-" evidence="10"/>
<evidence type="ECO:0000256" key="3">
    <source>
        <dbReference type="ARBA" id="ARBA00022525"/>
    </source>
</evidence>
<comment type="subcellular location">
    <subcellularLocation>
        <location evidence="1">Secreted</location>
    </subcellularLocation>
</comment>
<evidence type="ECO:0000256" key="10">
    <source>
        <dbReference type="RuleBase" id="RU361156"/>
    </source>
</evidence>
<dbReference type="GO" id="GO:0006508">
    <property type="term" value="P:proteolysis"/>
    <property type="evidence" value="ECO:0007669"/>
    <property type="project" value="UniProtKB-KW"/>
</dbReference>
<dbReference type="FunFam" id="3.40.50.1820:FF:000075">
    <property type="entry name" value="Carboxypeptidase"/>
    <property type="match status" value="1"/>
</dbReference>
<dbReference type="PROSITE" id="PS00131">
    <property type="entry name" value="CARBOXYPEPT_SER_SER"/>
    <property type="match status" value="1"/>
</dbReference>
<dbReference type="Proteomes" id="UP000324222">
    <property type="component" value="Unassembled WGS sequence"/>
</dbReference>
<evidence type="ECO:0000256" key="5">
    <source>
        <dbReference type="ARBA" id="ARBA00022670"/>
    </source>
</evidence>
<name>A0A5B7G5L9_PORTR</name>
<evidence type="ECO:0000313" key="11">
    <source>
        <dbReference type="EMBL" id="MPC52887.1"/>
    </source>
</evidence>
<keyword evidence="12" id="KW-1185">Reference proteome</keyword>
<accession>A0A5B7G5L9</accession>
<organism evidence="11 12">
    <name type="scientific">Portunus trituberculatus</name>
    <name type="common">Swimming crab</name>
    <name type="synonym">Neptunus trituberculatus</name>
    <dbReference type="NCBI Taxonomy" id="210409"/>
    <lineage>
        <taxon>Eukaryota</taxon>
        <taxon>Metazoa</taxon>
        <taxon>Ecdysozoa</taxon>
        <taxon>Arthropoda</taxon>
        <taxon>Crustacea</taxon>
        <taxon>Multicrustacea</taxon>
        <taxon>Malacostraca</taxon>
        <taxon>Eumalacostraca</taxon>
        <taxon>Eucarida</taxon>
        <taxon>Decapoda</taxon>
        <taxon>Pleocyemata</taxon>
        <taxon>Brachyura</taxon>
        <taxon>Eubrachyura</taxon>
        <taxon>Portunoidea</taxon>
        <taxon>Portunidae</taxon>
        <taxon>Portuninae</taxon>
        <taxon>Portunus</taxon>
    </lineage>
</organism>
<keyword evidence="5 10" id="KW-0645">Protease</keyword>
<evidence type="ECO:0000256" key="2">
    <source>
        <dbReference type="ARBA" id="ARBA00009431"/>
    </source>
</evidence>
<protein>
    <recommendedName>
        <fullName evidence="10">Carboxypeptidase</fullName>
        <ecNumber evidence="10">3.4.16.-</ecNumber>
    </recommendedName>
</protein>
<dbReference type="PANTHER" id="PTHR11802">
    <property type="entry name" value="SERINE PROTEASE FAMILY S10 SERINE CARBOXYPEPTIDASE"/>
    <property type="match status" value="1"/>
</dbReference>
<dbReference type="PANTHER" id="PTHR11802:SF3">
    <property type="entry name" value="RETINOID-INDUCIBLE SERINE CARBOXYPEPTIDASE"/>
    <property type="match status" value="1"/>
</dbReference>
<dbReference type="SUPFAM" id="SSF53474">
    <property type="entry name" value="alpha/beta-Hydrolases"/>
    <property type="match status" value="1"/>
</dbReference>
<evidence type="ECO:0000256" key="4">
    <source>
        <dbReference type="ARBA" id="ARBA00022645"/>
    </source>
</evidence>
<reference evidence="11 12" key="1">
    <citation type="submission" date="2019-05" db="EMBL/GenBank/DDBJ databases">
        <title>Another draft genome of Portunus trituberculatus and its Hox gene families provides insights of decapod evolution.</title>
        <authorList>
            <person name="Jeong J.-H."/>
            <person name="Song I."/>
            <person name="Kim S."/>
            <person name="Choi T."/>
            <person name="Kim D."/>
            <person name="Ryu S."/>
            <person name="Kim W."/>
        </authorList>
    </citation>
    <scope>NUCLEOTIDE SEQUENCE [LARGE SCALE GENOMIC DNA]</scope>
    <source>
        <tissue evidence="11">Muscle</tissue>
    </source>
</reference>
<comment type="similarity">
    <text evidence="2 10">Belongs to the peptidase S10 family.</text>
</comment>
<evidence type="ECO:0000256" key="7">
    <source>
        <dbReference type="ARBA" id="ARBA00022801"/>
    </source>
</evidence>
<dbReference type="Gene3D" id="3.40.50.1820">
    <property type="entry name" value="alpha/beta hydrolase"/>
    <property type="match status" value="1"/>
</dbReference>
<dbReference type="AlphaFoldDB" id="A0A5B7G5L9"/>
<dbReference type="PRINTS" id="PR00724">
    <property type="entry name" value="CRBOXYPTASEC"/>
</dbReference>
<evidence type="ECO:0000256" key="8">
    <source>
        <dbReference type="ARBA" id="ARBA00023180"/>
    </source>
</evidence>
<evidence type="ECO:0000256" key="9">
    <source>
        <dbReference type="ARBA" id="ARBA00055847"/>
    </source>
</evidence>